<feature type="transmembrane region" description="Helical" evidence="1">
    <location>
        <begin position="36"/>
        <end position="61"/>
    </location>
</feature>
<name>A0A023FE28_AMBCJ</name>
<keyword evidence="1" id="KW-0472">Membrane</keyword>
<feature type="transmembrane region" description="Helical" evidence="1">
    <location>
        <begin position="82"/>
        <end position="104"/>
    </location>
</feature>
<keyword evidence="1" id="KW-0812">Transmembrane</keyword>
<proteinExistence type="evidence at transcript level"/>
<keyword evidence="1" id="KW-1133">Transmembrane helix</keyword>
<organism evidence="2">
    <name type="scientific">Amblyomma cajennense</name>
    <name type="common">Cayenne tick</name>
    <name type="synonym">Acarus cajennensis</name>
    <dbReference type="NCBI Taxonomy" id="34607"/>
    <lineage>
        <taxon>Eukaryota</taxon>
        <taxon>Metazoa</taxon>
        <taxon>Ecdysozoa</taxon>
        <taxon>Arthropoda</taxon>
        <taxon>Chelicerata</taxon>
        <taxon>Arachnida</taxon>
        <taxon>Acari</taxon>
        <taxon>Parasitiformes</taxon>
        <taxon>Ixodida</taxon>
        <taxon>Ixodoidea</taxon>
        <taxon>Ixodidae</taxon>
        <taxon>Amblyomminae</taxon>
        <taxon>Amblyomma</taxon>
    </lineage>
</organism>
<protein>
    <submittedName>
        <fullName evidence="2">Uncharacterized protein</fullName>
    </submittedName>
</protein>
<reference evidence="2" key="1">
    <citation type="submission" date="2014-03" db="EMBL/GenBank/DDBJ databases">
        <title>The sialotranscriptome of Amblyomma triste, Amblyomma parvum and Amblyomma cajennense ticks, uncovered by 454-based RNA-seq.</title>
        <authorList>
            <person name="Garcia G.R."/>
            <person name="Gardinassi L.G."/>
            <person name="Ribeiro J.M."/>
            <person name="Anatriello E."/>
            <person name="Ferreira B.R."/>
            <person name="Moreira H.N."/>
            <person name="Mafra C."/>
            <person name="Olegario M.M."/>
            <person name="Szabo P.J."/>
            <person name="Miranda-Santos I.K."/>
            <person name="Maruyama S.R."/>
        </authorList>
    </citation>
    <scope>NUCLEOTIDE SEQUENCE</scope>
    <source>
        <strain evidence="2">Uberlandia</strain>
        <tissue evidence="2">Salivary glands</tissue>
    </source>
</reference>
<feature type="transmembrane region" description="Helical" evidence="1">
    <location>
        <begin position="12"/>
        <end position="30"/>
    </location>
</feature>
<dbReference type="EMBL" id="GBBK01005434">
    <property type="protein sequence ID" value="JAC19048.1"/>
    <property type="molecule type" value="mRNA"/>
</dbReference>
<evidence type="ECO:0000313" key="2">
    <source>
        <dbReference type="EMBL" id="JAC19048.1"/>
    </source>
</evidence>
<evidence type="ECO:0000256" key="1">
    <source>
        <dbReference type="SAM" id="Phobius"/>
    </source>
</evidence>
<accession>A0A023FE28</accession>
<sequence>MLHFDVVVQQCFFLSSLVLAAAFLFSSHLAQSLANLFLYLQSVSVCIILWSFIINGWYPALIISIHRKCRESDINCLSQSYFCTKVLLSVHIAVSLPFIVIASLPTTCERPGLGAAADGLHVVWLPPRCCVCMPFY</sequence>
<dbReference type="AlphaFoldDB" id="A0A023FE28"/>